<evidence type="ECO:0000313" key="2">
    <source>
        <dbReference type="Proteomes" id="UP000186106"/>
    </source>
</evidence>
<dbReference type="AlphaFoldDB" id="A0A1N7HZ41"/>
<name>A0A1N7HZ41_9FLAO</name>
<organism evidence="1 2">
    <name type="scientific">Chryseobacterium joostei</name>
    <dbReference type="NCBI Taxonomy" id="112234"/>
    <lineage>
        <taxon>Bacteria</taxon>
        <taxon>Pseudomonadati</taxon>
        <taxon>Bacteroidota</taxon>
        <taxon>Flavobacteriia</taxon>
        <taxon>Flavobacteriales</taxon>
        <taxon>Weeksellaceae</taxon>
        <taxon>Chryseobacterium group</taxon>
        <taxon>Chryseobacterium</taxon>
    </lineage>
</organism>
<dbReference type="InterPro" id="IPR022385">
    <property type="entry name" value="Rhs_assc_core"/>
</dbReference>
<dbReference type="STRING" id="112234.SAMN05421768_101822"/>
<protein>
    <submittedName>
        <fullName evidence="1">RHS repeat-associated core domain-containing protein</fullName>
    </submittedName>
</protein>
<sequence length="296" mass="31725">MYDYGARFYMPDLGKWGVVDPLVEKMTRFSPYNYAFNNPTRFIDPDGREGKGWIKSVVDGQTSWTYDKDVHSLQDAKDKKYTGATEYQDALTITGTSNGQQNYQYTLDASGVATDSSGKVMTESFTTGAGTQIGVNPDSQMLASISNLPVSGQGGMGGEFRFSTIVGYGWSGALGYVAANGNNGSSFYANINFGAGFDVGPSLSLYSVNPPVDHDFKVGDFEGRGMGYSGTAFFLNGSYGGTDENQKFGVKDLIPSNFGSGPTGYTTTGMGVNPFGFGGSYQYGATKLFWTTPPKK</sequence>
<gene>
    <name evidence="1" type="ORF">SAMN05421768_101822</name>
</gene>
<dbReference type="PANTHER" id="PTHR32305">
    <property type="match status" value="1"/>
</dbReference>
<evidence type="ECO:0000313" key="1">
    <source>
        <dbReference type="EMBL" id="SIS29988.1"/>
    </source>
</evidence>
<dbReference type="PANTHER" id="PTHR32305:SF15">
    <property type="entry name" value="PROTEIN RHSA-RELATED"/>
    <property type="match status" value="1"/>
</dbReference>
<dbReference type="RefSeq" id="WP_084180290.1">
    <property type="nucleotide sequence ID" value="NZ_CP033926.1"/>
</dbReference>
<dbReference type="Gene3D" id="2.180.10.10">
    <property type="entry name" value="RHS repeat-associated core"/>
    <property type="match status" value="1"/>
</dbReference>
<proteinExistence type="predicted"/>
<accession>A0A1N7HZ41</accession>
<reference evidence="1 2" key="1">
    <citation type="submission" date="2017-01" db="EMBL/GenBank/DDBJ databases">
        <authorList>
            <person name="Mah S.A."/>
            <person name="Swanson W.J."/>
            <person name="Moy G.W."/>
            <person name="Vacquier V.D."/>
        </authorList>
    </citation>
    <scope>NUCLEOTIDE SEQUENCE [LARGE SCALE GENOMIC DNA]</scope>
    <source>
        <strain evidence="1 2">DSM 16927</strain>
    </source>
</reference>
<dbReference type="Proteomes" id="UP000186106">
    <property type="component" value="Unassembled WGS sequence"/>
</dbReference>
<dbReference type="NCBIfam" id="TIGR03696">
    <property type="entry name" value="Rhs_assc_core"/>
    <property type="match status" value="1"/>
</dbReference>
<dbReference type="EMBL" id="FTNZ01000001">
    <property type="protein sequence ID" value="SIS29988.1"/>
    <property type="molecule type" value="Genomic_DNA"/>
</dbReference>
<dbReference type="InterPro" id="IPR050708">
    <property type="entry name" value="T6SS_VgrG/RHS"/>
</dbReference>